<feature type="chain" id="PRO_5045390635" description="Aminopeptidase" evidence="1">
    <location>
        <begin position="21"/>
        <end position="366"/>
    </location>
</feature>
<name>A0ABM9K907_9RALS</name>
<dbReference type="InterPro" id="IPR014553">
    <property type="entry name" value="Aminopept"/>
</dbReference>
<evidence type="ECO:0008006" key="4">
    <source>
        <dbReference type="Google" id="ProtNLM"/>
    </source>
</evidence>
<dbReference type="RefSeq" id="WP_316681671.1">
    <property type="nucleotide sequence ID" value="NZ_CATZLL010000009.1"/>
</dbReference>
<gene>
    <name evidence="2" type="ORF">LMG18101_03152</name>
</gene>
<dbReference type="EMBL" id="CATZLL010000009">
    <property type="protein sequence ID" value="CAJ0817085.1"/>
    <property type="molecule type" value="Genomic_DNA"/>
</dbReference>
<reference evidence="2 3" key="1">
    <citation type="submission" date="2023-07" db="EMBL/GenBank/DDBJ databases">
        <authorList>
            <person name="Peeters C."/>
        </authorList>
    </citation>
    <scope>NUCLEOTIDE SEQUENCE [LARGE SCALE GENOMIC DNA]</scope>
    <source>
        <strain evidence="2 3">LMG 18101</strain>
    </source>
</reference>
<evidence type="ECO:0000313" key="2">
    <source>
        <dbReference type="EMBL" id="CAJ0817085.1"/>
    </source>
</evidence>
<feature type="signal peptide" evidence="1">
    <location>
        <begin position="1"/>
        <end position="20"/>
    </location>
</feature>
<evidence type="ECO:0000313" key="3">
    <source>
        <dbReference type="Proteomes" id="UP001189757"/>
    </source>
</evidence>
<organism evidence="2 3">
    <name type="scientific">Ralstonia flaminis</name>
    <dbReference type="NCBI Taxonomy" id="3058597"/>
    <lineage>
        <taxon>Bacteria</taxon>
        <taxon>Pseudomonadati</taxon>
        <taxon>Pseudomonadota</taxon>
        <taxon>Betaproteobacteria</taxon>
        <taxon>Burkholderiales</taxon>
        <taxon>Burkholderiaceae</taxon>
        <taxon>Ralstonia</taxon>
    </lineage>
</organism>
<evidence type="ECO:0000256" key="1">
    <source>
        <dbReference type="SAM" id="SignalP"/>
    </source>
</evidence>
<dbReference type="Proteomes" id="UP001189757">
    <property type="component" value="Unassembled WGS sequence"/>
</dbReference>
<dbReference type="PROSITE" id="PS51257">
    <property type="entry name" value="PROKAR_LIPOPROTEIN"/>
    <property type="match status" value="1"/>
</dbReference>
<accession>A0ABM9K907</accession>
<protein>
    <recommendedName>
        <fullName evidence="4">Aminopeptidase</fullName>
    </recommendedName>
</protein>
<dbReference type="Pfam" id="PF10023">
    <property type="entry name" value="Aminopep"/>
    <property type="match status" value="1"/>
</dbReference>
<dbReference type="PIRSF" id="PIRSF029285">
    <property type="entry name" value="Aminopept"/>
    <property type="match status" value="1"/>
</dbReference>
<keyword evidence="1" id="KW-0732">Signal</keyword>
<proteinExistence type="predicted"/>
<keyword evidence="3" id="KW-1185">Reference proteome</keyword>
<comment type="caution">
    <text evidence="2">The sequence shown here is derived from an EMBL/GenBank/DDBJ whole genome shotgun (WGS) entry which is preliminary data.</text>
</comment>
<sequence>MRAIRVLCLALSLAASGLLAGCDTVGYYYQSVSGHLSLMAQRQSLDDAIAGAREAHNDKLATRLEDARSIRIYASRELGLPDNGSYRVYANLKRPFAVWNVFAAPELSVKLKEWCFLVVGCVTYRGYYDRNAAVAYADTLRAQGLDVDVAGIPAYSTLGYFDDPLLNTFVGLPEGELARLIFHELAHQVVYAKGDTAFNESFATAVETIGVERWLADAATPEIRQEYATYDARRVQFRALLLDYRNRLEMLYASPVSDDEKRAGKRAIFASLQADYAKLKASWGGYTGYDRWFAQPLSNAHLGAVASYLEWVPAFTALYHRDGGDWARFYADVKTMAHEPKPKREAALRALAPPALLDANGVVTQK</sequence>